<feature type="transmembrane region" description="Helical" evidence="2">
    <location>
        <begin position="168"/>
        <end position="189"/>
    </location>
</feature>
<keyword evidence="2" id="KW-0472">Membrane</keyword>
<dbReference type="NCBIfam" id="TIGR04370">
    <property type="entry name" value="glyco_rpt_poly"/>
    <property type="match status" value="1"/>
</dbReference>
<dbReference type="RefSeq" id="WP_131582034.1">
    <property type="nucleotide sequence ID" value="NZ_SJZJ01000005.1"/>
</dbReference>
<evidence type="ECO:0000256" key="1">
    <source>
        <dbReference type="SAM" id="MobiDB-lite"/>
    </source>
</evidence>
<feature type="transmembrane region" description="Helical" evidence="2">
    <location>
        <begin position="254"/>
        <end position="271"/>
    </location>
</feature>
<dbReference type="OrthoDB" id="8229713at2"/>
<keyword evidence="2" id="KW-1133">Transmembrane helix</keyword>
<feature type="transmembrane region" description="Helical" evidence="2">
    <location>
        <begin position="476"/>
        <end position="495"/>
    </location>
</feature>
<gene>
    <name evidence="3" type="ORF">EPD65_04825</name>
</gene>
<name>A0A4R1CGX7_9ACTN</name>
<keyword evidence="2" id="KW-0812">Transmembrane</keyword>
<feature type="transmembrane region" description="Helical" evidence="2">
    <location>
        <begin position="417"/>
        <end position="439"/>
    </location>
</feature>
<evidence type="ECO:0000256" key="2">
    <source>
        <dbReference type="SAM" id="Phobius"/>
    </source>
</evidence>
<dbReference type="AlphaFoldDB" id="A0A4R1CGX7"/>
<organism evidence="3 4">
    <name type="scientific">Nocardioides jejuensis</name>
    <dbReference type="NCBI Taxonomy" id="2502782"/>
    <lineage>
        <taxon>Bacteria</taxon>
        <taxon>Bacillati</taxon>
        <taxon>Actinomycetota</taxon>
        <taxon>Actinomycetes</taxon>
        <taxon>Propionibacteriales</taxon>
        <taxon>Nocardioidaceae</taxon>
        <taxon>Nocardioides</taxon>
    </lineage>
</organism>
<evidence type="ECO:0000313" key="4">
    <source>
        <dbReference type="Proteomes" id="UP000295453"/>
    </source>
</evidence>
<feature type="transmembrane region" description="Helical" evidence="2">
    <location>
        <begin position="58"/>
        <end position="76"/>
    </location>
</feature>
<protein>
    <submittedName>
        <fullName evidence="3">Oligosaccharide repeat unit polymerase</fullName>
    </submittedName>
</protein>
<keyword evidence="4" id="KW-1185">Reference proteome</keyword>
<feature type="region of interest" description="Disordered" evidence="1">
    <location>
        <begin position="1"/>
        <end position="21"/>
    </location>
</feature>
<feature type="transmembrane region" description="Helical" evidence="2">
    <location>
        <begin position="127"/>
        <end position="147"/>
    </location>
</feature>
<reference evidence="3 4" key="1">
    <citation type="submission" date="2019-03" db="EMBL/GenBank/DDBJ databases">
        <authorList>
            <person name="Kim M.K.M."/>
        </authorList>
    </citation>
    <scope>NUCLEOTIDE SEQUENCE [LARGE SCALE GENOMIC DNA]</scope>
    <source>
        <strain evidence="3 4">18JY15-6</strain>
    </source>
</reference>
<feature type="transmembrane region" description="Helical" evidence="2">
    <location>
        <begin position="224"/>
        <end position="242"/>
    </location>
</feature>
<accession>A0A4R1CGX7</accession>
<feature type="transmembrane region" description="Helical" evidence="2">
    <location>
        <begin position="300"/>
        <end position="318"/>
    </location>
</feature>
<feature type="transmembrane region" description="Helical" evidence="2">
    <location>
        <begin position="32"/>
        <end position="52"/>
    </location>
</feature>
<dbReference type="EMBL" id="SJZJ01000005">
    <property type="protein sequence ID" value="TCJ30211.1"/>
    <property type="molecule type" value="Genomic_DNA"/>
</dbReference>
<sequence>MTTVLAGRRSQRSPGVEARSETGPILPVSRAVAGPLVAFWLVATAAGLAWYLGNAQGIFFLTGAASCFVVTLPLVVLKDYDLITPWTVVVAVSYLAYGIRGTFISLGVDGTRTLEQLYFLGRAPEEFVNPSGIFFAGICSLTLGYVVTARRRRRSSRILRLDAVRGPVFVQLVITACALLGFVGFYMFARSTGGFSLASLSAKRTLVGGTEASASYESHGGWRFLHEFALIAFWVQIAVYSVRKKSHGVTDLRGWWVAALFLNAASLPIYASTRQDIVVIGASGLAIKYCLSHRGVSKKFVFGFAAIVVVLVVAISSLRSSHTGDVRSAQVSGTNLLSAFVLTRTFADVPTTGQIIMAVPAEIPFANGESITDWFFAPIPRSIWPSKPVISMGPLIAEVVYHMPSSGVPPGVIAEGYLNFGVGGALIVPFLAGALLGPISRRWSEYARTSPGAAVLLSAVALRMGSDLGTNGLGYAMYQLAIGLLLTIPVLMLVFGPARKA</sequence>
<proteinExistence type="predicted"/>
<comment type="caution">
    <text evidence="3">The sequence shown here is derived from an EMBL/GenBank/DDBJ whole genome shotgun (WGS) entry which is preliminary data.</text>
</comment>
<dbReference type="Proteomes" id="UP000295453">
    <property type="component" value="Unassembled WGS sequence"/>
</dbReference>
<feature type="transmembrane region" description="Helical" evidence="2">
    <location>
        <begin position="88"/>
        <end position="107"/>
    </location>
</feature>
<evidence type="ECO:0000313" key="3">
    <source>
        <dbReference type="EMBL" id="TCJ30211.1"/>
    </source>
</evidence>